<dbReference type="Proteomes" id="UP001161247">
    <property type="component" value="Chromosome 9"/>
</dbReference>
<reference evidence="1" key="1">
    <citation type="submission" date="2023-03" db="EMBL/GenBank/DDBJ databases">
        <authorList>
            <person name="Julca I."/>
        </authorList>
    </citation>
    <scope>NUCLEOTIDE SEQUENCE</scope>
</reference>
<keyword evidence="2" id="KW-1185">Reference proteome</keyword>
<sequence>MFSPFNTHHSNPPTNYNLAFPYWCHRNRRICLLVQSFLYFSRQSATDGGSTRNTGKGSGSGWVEGWVRSARSRPLWFDVKRLAVFEEMATSISYKVRSPHFSVQLKDINRKQQPTMMTIGFLDFQFIEDNQSLVHTSESVIGWSLEELGGSLKEDKAAKNVYIKVTRNRLLTYNRQLATVKSLRIFGSDLMAQVAANHSAASSHQGSNEALINISSNTIIAPFVVDEDPLGEKEPGASDSLELLVLNEQYLVELLVLNEQYLVELQNATS</sequence>
<evidence type="ECO:0000313" key="1">
    <source>
        <dbReference type="EMBL" id="CAI9117499.1"/>
    </source>
</evidence>
<dbReference type="AlphaFoldDB" id="A0AAV1ECU2"/>
<organism evidence="1 2">
    <name type="scientific">Oldenlandia corymbosa var. corymbosa</name>
    <dbReference type="NCBI Taxonomy" id="529605"/>
    <lineage>
        <taxon>Eukaryota</taxon>
        <taxon>Viridiplantae</taxon>
        <taxon>Streptophyta</taxon>
        <taxon>Embryophyta</taxon>
        <taxon>Tracheophyta</taxon>
        <taxon>Spermatophyta</taxon>
        <taxon>Magnoliopsida</taxon>
        <taxon>eudicotyledons</taxon>
        <taxon>Gunneridae</taxon>
        <taxon>Pentapetalae</taxon>
        <taxon>asterids</taxon>
        <taxon>lamiids</taxon>
        <taxon>Gentianales</taxon>
        <taxon>Rubiaceae</taxon>
        <taxon>Rubioideae</taxon>
        <taxon>Spermacoceae</taxon>
        <taxon>Hedyotis-Oldenlandia complex</taxon>
        <taxon>Oldenlandia</taxon>
    </lineage>
</organism>
<evidence type="ECO:0000313" key="2">
    <source>
        <dbReference type="Proteomes" id="UP001161247"/>
    </source>
</evidence>
<name>A0AAV1ECU2_OLDCO</name>
<gene>
    <name evidence="1" type="ORF">OLC1_LOCUS23550</name>
</gene>
<dbReference type="EMBL" id="OX459126">
    <property type="protein sequence ID" value="CAI9117499.1"/>
    <property type="molecule type" value="Genomic_DNA"/>
</dbReference>
<proteinExistence type="predicted"/>
<accession>A0AAV1ECU2</accession>
<protein>
    <submittedName>
        <fullName evidence="1">OLC1v1018899C1</fullName>
    </submittedName>
</protein>